<evidence type="ECO:0000256" key="1">
    <source>
        <dbReference type="ARBA" id="ARBA00002486"/>
    </source>
</evidence>
<dbReference type="RefSeq" id="WP_284238474.1">
    <property type="nucleotide sequence ID" value="NZ_BSSQ01000008.1"/>
</dbReference>
<evidence type="ECO:0000313" key="4">
    <source>
        <dbReference type="EMBL" id="GLX67724.1"/>
    </source>
</evidence>
<reference evidence="4 5" key="1">
    <citation type="submission" date="2023-03" db="EMBL/GenBank/DDBJ databases">
        <title>Draft genome sequence of the bacteria which degrade cell wall of Tricholomamatutake.</title>
        <authorList>
            <person name="Konishi Y."/>
            <person name="Fukuta Y."/>
            <person name="Shirasaka N."/>
        </authorList>
    </citation>
    <scope>NUCLEOTIDE SEQUENCE [LARGE SCALE GENOMIC DNA]</scope>
    <source>
        <strain evidence="5">mu1</strain>
    </source>
</reference>
<dbReference type="Proteomes" id="UP001157114">
    <property type="component" value="Unassembled WGS sequence"/>
</dbReference>
<dbReference type="InterPro" id="IPR043129">
    <property type="entry name" value="ATPase_NBD"/>
</dbReference>
<name>A0ABQ6G9W0_9BACL</name>
<keyword evidence="4" id="KW-0418">Kinase</keyword>
<dbReference type="Pfam" id="PF00480">
    <property type="entry name" value="ROK"/>
    <property type="match status" value="1"/>
</dbReference>
<sequence length="396" mass="43024">MPSIKKGNLQLMKEINTATILNLLHRGDKLSRAEISSITRLSATTVSALVEELIASDMVEEVGERPMVGAGRRATALQIKARGGYVVGIFLSNSSLICAVFNLHGEKIAEFKTGMVSGNEAMMEQIEKALVSCLDDPNVKDCGSMKGIGIAAPGIIDEKGETILYSSYLKLTNLALRDRLSSLYPDIPIQIVNDSNAAAFAEQYKGIGEDKSHLLYFTINEGIGSGLILNKTIYSGYLGASGEIGHIPVDPDGEVCACGRRGCIETVITSPYILKRCQQLALTKEVAVPGTFEELLRRYNEGEDWLQPVFDKVLQVTTIMIASAVNFISPETIVIEGWMKDSPSFMSMLTAELVRFPFPVPFSSERICPSSYQDDGALYGAATLMLQKIFKATSIA</sequence>
<dbReference type="InterPro" id="IPR036390">
    <property type="entry name" value="WH_DNA-bd_sf"/>
</dbReference>
<evidence type="ECO:0000256" key="2">
    <source>
        <dbReference type="ARBA" id="ARBA00006479"/>
    </source>
</evidence>
<keyword evidence="4" id="KW-0723">Serine/threonine-protein kinase</keyword>
<organism evidence="4 5">
    <name type="scientific">Paenibacillus glycanilyticus</name>
    <dbReference type="NCBI Taxonomy" id="126569"/>
    <lineage>
        <taxon>Bacteria</taxon>
        <taxon>Bacillati</taxon>
        <taxon>Bacillota</taxon>
        <taxon>Bacilli</taxon>
        <taxon>Bacillales</taxon>
        <taxon>Paenibacillaceae</taxon>
        <taxon>Paenibacillus</taxon>
    </lineage>
</organism>
<gene>
    <name evidence="4" type="ORF">MU1_20690</name>
</gene>
<evidence type="ECO:0000256" key="3">
    <source>
        <dbReference type="ARBA" id="ARBA00022629"/>
    </source>
</evidence>
<evidence type="ECO:0000313" key="5">
    <source>
        <dbReference type="Proteomes" id="UP001157114"/>
    </source>
</evidence>
<comment type="function">
    <text evidence="1">Transcriptional repressor of xylose-utilizing enzymes.</text>
</comment>
<dbReference type="InterPro" id="IPR000600">
    <property type="entry name" value="ROK"/>
</dbReference>
<comment type="similarity">
    <text evidence="2">Belongs to the ROK (NagC/XylR) family.</text>
</comment>
<dbReference type="GO" id="GO:0004674">
    <property type="term" value="F:protein serine/threonine kinase activity"/>
    <property type="evidence" value="ECO:0007669"/>
    <property type="project" value="UniProtKB-KW"/>
</dbReference>
<dbReference type="PANTHER" id="PTHR18964:SF149">
    <property type="entry name" value="BIFUNCTIONAL UDP-N-ACETYLGLUCOSAMINE 2-EPIMERASE_N-ACETYLMANNOSAMINE KINASE"/>
    <property type="match status" value="1"/>
</dbReference>
<proteinExistence type="inferred from homology"/>
<dbReference type="InterPro" id="IPR049874">
    <property type="entry name" value="ROK_cs"/>
</dbReference>
<keyword evidence="5" id="KW-1185">Reference proteome</keyword>
<dbReference type="Gene3D" id="1.10.10.10">
    <property type="entry name" value="Winged helix-like DNA-binding domain superfamily/Winged helix DNA-binding domain"/>
    <property type="match status" value="1"/>
</dbReference>
<dbReference type="InterPro" id="IPR036388">
    <property type="entry name" value="WH-like_DNA-bd_sf"/>
</dbReference>
<dbReference type="SUPFAM" id="SSF46785">
    <property type="entry name" value="Winged helix' DNA-binding domain"/>
    <property type="match status" value="1"/>
</dbReference>
<protein>
    <submittedName>
        <fullName evidence="4">Serine/threonine protein kinase</fullName>
    </submittedName>
</protein>
<accession>A0ABQ6G9W0</accession>
<dbReference type="SUPFAM" id="SSF53067">
    <property type="entry name" value="Actin-like ATPase domain"/>
    <property type="match status" value="1"/>
</dbReference>
<dbReference type="EMBL" id="BSSQ01000008">
    <property type="protein sequence ID" value="GLX67724.1"/>
    <property type="molecule type" value="Genomic_DNA"/>
</dbReference>
<comment type="caution">
    <text evidence="4">The sequence shown here is derived from an EMBL/GenBank/DDBJ whole genome shotgun (WGS) entry which is preliminary data.</text>
</comment>
<keyword evidence="4" id="KW-0808">Transferase</keyword>
<dbReference type="PANTHER" id="PTHR18964">
    <property type="entry name" value="ROK (REPRESSOR, ORF, KINASE) FAMILY"/>
    <property type="match status" value="1"/>
</dbReference>
<dbReference type="PROSITE" id="PS01125">
    <property type="entry name" value="ROK"/>
    <property type="match status" value="1"/>
</dbReference>
<keyword evidence="3" id="KW-0859">Xylose metabolism</keyword>
<dbReference type="Gene3D" id="3.30.420.40">
    <property type="match status" value="2"/>
</dbReference>
<keyword evidence="3" id="KW-0119">Carbohydrate metabolism</keyword>